<gene>
    <name evidence="1" type="ORF">ANCCAN_24737</name>
</gene>
<proteinExistence type="predicted"/>
<name>A0A368FBQ6_ANCCA</name>
<dbReference type="AlphaFoldDB" id="A0A368FBQ6"/>
<accession>A0A368FBQ6</accession>
<evidence type="ECO:0000313" key="1">
    <source>
        <dbReference type="EMBL" id="RCN29502.1"/>
    </source>
</evidence>
<reference evidence="1 2" key="1">
    <citation type="submission" date="2014-10" db="EMBL/GenBank/DDBJ databases">
        <title>Draft genome of the hookworm Ancylostoma caninum.</title>
        <authorList>
            <person name="Mitreva M."/>
        </authorList>
    </citation>
    <scope>NUCLEOTIDE SEQUENCE [LARGE SCALE GENOMIC DNA]</scope>
    <source>
        <strain evidence="1 2">Baltimore</strain>
    </source>
</reference>
<dbReference type="Proteomes" id="UP000252519">
    <property type="component" value="Unassembled WGS sequence"/>
</dbReference>
<dbReference type="OrthoDB" id="90756at2759"/>
<comment type="caution">
    <text evidence="1">The sequence shown here is derived from an EMBL/GenBank/DDBJ whole genome shotgun (WGS) entry which is preliminary data.</text>
</comment>
<keyword evidence="2" id="KW-1185">Reference proteome</keyword>
<evidence type="ECO:0000313" key="2">
    <source>
        <dbReference type="Proteomes" id="UP000252519"/>
    </source>
</evidence>
<organism evidence="1 2">
    <name type="scientific">Ancylostoma caninum</name>
    <name type="common">Dog hookworm</name>
    <dbReference type="NCBI Taxonomy" id="29170"/>
    <lineage>
        <taxon>Eukaryota</taxon>
        <taxon>Metazoa</taxon>
        <taxon>Ecdysozoa</taxon>
        <taxon>Nematoda</taxon>
        <taxon>Chromadorea</taxon>
        <taxon>Rhabditida</taxon>
        <taxon>Rhabditina</taxon>
        <taxon>Rhabditomorpha</taxon>
        <taxon>Strongyloidea</taxon>
        <taxon>Ancylostomatidae</taxon>
        <taxon>Ancylostomatinae</taxon>
        <taxon>Ancylostoma</taxon>
    </lineage>
</organism>
<protein>
    <submittedName>
        <fullName evidence="1">Uncharacterized protein</fullName>
    </submittedName>
</protein>
<sequence>MRARTVCGPWWQIECTIRPLKLYVVHGMCDEGVDVPPVYAIMESKKREAYEKVLGHYKDRTVCFGMHFETLRLV</sequence>
<dbReference type="EMBL" id="JOJR01001913">
    <property type="protein sequence ID" value="RCN29502.1"/>
    <property type="molecule type" value="Genomic_DNA"/>
</dbReference>